<accession>A0A915KEK5</accession>
<dbReference type="WBParaSite" id="nRc.2.0.1.t37147-RA">
    <property type="protein sequence ID" value="nRc.2.0.1.t37147-RA"/>
    <property type="gene ID" value="nRc.2.0.1.g37147"/>
</dbReference>
<reference evidence="2" key="1">
    <citation type="submission" date="2022-11" db="UniProtKB">
        <authorList>
            <consortium name="WormBaseParasite"/>
        </authorList>
    </citation>
    <scope>IDENTIFICATION</scope>
</reference>
<name>A0A915KEK5_ROMCU</name>
<proteinExistence type="predicted"/>
<protein>
    <submittedName>
        <fullName evidence="2">Uncharacterized protein</fullName>
    </submittedName>
</protein>
<dbReference type="AlphaFoldDB" id="A0A915KEK5"/>
<evidence type="ECO:0000313" key="2">
    <source>
        <dbReference type="WBParaSite" id="nRc.2.0.1.t37147-RA"/>
    </source>
</evidence>
<keyword evidence="1" id="KW-1185">Reference proteome</keyword>
<dbReference type="Proteomes" id="UP000887565">
    <property type="component" value="Unplaced"/>
</dbReference>
<organism evidence="1 2">
    <name type="scientific">Romanomermis culicivorax</name>
    <name type="common">Nematode worm</name>
    <dbReference type="NCBI Taxonomy" id="13658"/>
    <lineage>
        <taxon>Eukaryota</taxon>
        <taxon>Metazoa</taxon>
        <taxon>Ecdysozoa</taxon>
        <taxon>Nematoda</taxon>
        <taxon>Enoplea</taxon>
        <taxon>Dorylaimia</taxon>
        <taxon>Mermithida</taxon>
        <taxon>Mermithoidea</taxon>
        <taxon>Mermithidae</taxon>
        <taxon>Romanomermis</taxon>
    </lineage>
</organism>
<evidence type="ECO:0000313" key="1">
    <source>
        <dbReference type="Proteomes" id="UP000887565"/>
    </source>
</evidence>
<sequence>MVGQTKDSLSPYDERRARLNCAYEIVLHGGGLRQRKYCLKNKLIDLLEYVDDVVDEDWKEYHVNGPLTRNRKDPSQTYDDSH</sequence>